<accession>A0ABS8SB57</accession>
<organism evidence="1 2">
    <name type="scientific">Datura stramonium</name>
    <name type="common">Jimsonweed</name>
    <name type="synonym">Common thornapple</name>
    <dbReference type="NCBI Taxonomy" id="4076"/>
    <lineage>
        <taxon>Eukaryota</taxon>
        <taxon>Viridiplantae</taxon>
        <taxon>Streptophyta</taxon>
        <taxon>Embryophyta</taxon>
        <taxon>Tracheophyta</taxon>
        <taxon>Spermatophyta</taxon>
        <taxon>Magnoliopsida</taxon>
        <taxon>eudicotyledons</taxon>
        <taxon>Gunneridae</taxon>
        <taxon>Pentapetalae</taxon>
        <taxon>asterids</taxon>
        <taxon>lamiids</taxon>
        <taxon>Solanales</taxon>
        <taxon>Solanaceae</taxon>
        <taxon>Solanoideae</taxon>
        <taxon>Datureae</taxon>
        <taxon>Datura</taxon>
    </lineage>
</organism>
<name>A0ABS8SB57_DATST</name>
<proteinExistence type="predicted"/>
<gene>
    <name evidence="1" type="ORF">HAX54_030625</name>
</gene>
<dbReference type="Proteomes" id="UP000823775">
    <property type="component" value="Unassembled WGS sequence"/>
</dbReference>
<feature type="non-terminal residue" evidence="1">
    <location>
        <position position="72"/>
    </location>
</feature>
<evidence type="ECO:0000313" key="1">
    <source>
        <dbReference type="EMBL" id="MCD7456098.1"/>
    </source>
</evidence>
<comment type="caution">
    <text evidence="1">The sequence shown here is derived from an EMBL/GenBank/DDBJ whole genome shotgun (WGS) entry which is preliminary data.</text>
</comment>
<reference evidence="1 2" key="1">
    <citation type="journal article" date="2021" name="BMC Genomics">
        <title>Datura genome reveals duplications of psychoactive alkaloid biosynthetic genes and high mutation rate following tissue culture.</title>
        <authorList>
            <person name="Rajewski A."/>
            <person name="Carter-House D."/>
            <person name="Stajich J."/>
            <person name="Litt A."/>
        </authorList>
    </citation>
    <scope>NUCLEOTIDE SEQUENCE [LARGE SCALE GENOMIC DNA]</scope>
    <source>
        <strain evidence="1">AR-01</strain>
    </source>
</reference>
<dbReference type="EMBL" id="JACEIK010000385">
    <property type="protein sequence ID" value="MCD7456098.1"/>
    <property type="molecule type" value="Genomic_DNA"/>
</dbReference>
<protein>
    <submittedName>
        <fullName evidence="1">Uncharacterized protein</fullName>
    </submittedName>
</protein>
<keyword evidence="2" id="KW-1185">Reference proteome</keyword>
<evidence type="ECO:0000313" key="2">
    <source>
        <dbReference type="Proteomes" id="UP000823775"/>
    </source>
</evidence>
<feature type="non-terminal residue" evidence="1">
    <location>
        <position position="1"/>
    </location>
</feature>
<sequence>PRGSAITCKAVMIYGRVEPVACEDLKGHDNFRHGHTHDCVDSYKSVMVSNIVMPATFGRLYGHDYFRQGYDC</sequence>